<evidence type="ECO:0000256" key="5">
    <source>
        <dbReference type="ARBA" id="ARBA00023125"/>
    </source>
</evidence>
<accession>A0AA38C8B9</accession>
<evidence type="ECO:0000256" key="4">
    <source>
        <dbReference type="ARBA" id="ARBA00022833"/>
    </source>
</evidence>
<name>A0AA38C8B9_TAXCH</name>
<reference evidence="7 8" key="1">
    <citation type="journal article" date="2021" name="Nat. Plants">
        <title>The Taxus genome provides insights into paclitaxel biosynthesis.</title>
        <authorList>
            <person name="Xiong X."/>
            <person name="Gou J."/>
            <person name="Liao Q."/>
            <person name="Li Y."/>
            <person name="Zhou Q."/>
            <person name="Bi G."/>
            <person name="Li C."/>
            <person name="Du R."/>
            <person name="Wang X."/>
            <person name="Sun T."/>
            <person name="Guo L."/>
            <person name="Liang H."/>
            <person name="Lu P."/>
            <person name="Wu Y."/>
            <person name="Zhang Z."/>
            <person name="Ro D.K."/>
            <person name="Shang Y."/>
            <person name="Huang S."/>
            <person name="Yan J."/>
        </authorList>
    </citation>
    <scope>NUCLEOTIDE SEQUENCE [LARGE SCALE GENOMIC DNA]</scope>
    <source>
        <strain evidence="7">Ta-2019</strain>
    </source>
</reference>
<dbReference type="Gene3D" id="2.40.50.140">
    <property type="entry name" value="Nucleic acid-binding proteins"/>
    <property type="match status" value="1"/>
</dbReference>
<proteinExistence type="inferred from homology"/>
<organism evidence="7 8">
    <name type="scientific">Taxus chinensis</name>
    <name type="common">Chinese yew</name>
    <name type="synonym">Taxus wallichiana var. chinensis</name>
    <dbReference type="NCBI Taxonomy" id="29808"/>
    <lineage>
        <taxon>Eukaryota</taxon>
        <taxon>Viridiplantae</taxon>
        <taxon>Streptophyta</taxon>
        <taxon>Embryophyta</taxon>
        <taxon>Tracheophyta</taxon>
        <taxon>Spermatophyta</taxon>
        <taxon>Pinopsida</taxon>
        <taxon>Pinidae</taxon>
        <taxon>Conifers II</taxon>
        <taxon>Cupressales</taxon>
        <taxon>Taxaceae</taxon>
        <taxon>Taxus</taxon>
    </lineage>
</organism>
<dbReference type="CDD" id="cd04476">
    <property type="entry name" value="RPA1_DBD_C"/>
    <property type="match status" value="1"/>
</dbReference>
<evidence type="ECO:0000256" key="1">
    <source>
        <dbReference type="ARBA" id="ARBA00005690"/>
    </source>
</evidence>
<comment type="caution">
    <text evidence="7">The sequence shown here is derived from an EMBL/GenBank/DDBJ whole genome shotgun (WGS) entry which is preliminary data.</text>
</comment>
<dbReference type="GO" id="GO:0003677">
    <property type="term" value="F:DNA binding"/>
    <property type="evidence" value="ECO:0007669"/>
    <property type="project" value="UniProtKB-KW"/>
</dbReference>
<keyword evidence="2" id="KW-0479">Metal-binding</keyword>
<dbReference type="GO" id="GO:0008270">
    <property type="term" value="F:zinc ion binding"/>
    <property type="evidence" value="ECO:0007669"/>
    <property type="project" value="UniProtKB-KW"/>
</dbReference>
<feature type="domain" description="Replication factor A C-terminal" evidence="6">
    <location>
        <begin position="1"/>
        <end position="92"/>
    </location>
</feature>
<feature type="non-terminal residue" evidence="7">
    <location>
        <position position="1"/>
    </location>
</feature>
<comment type="similarity">
    <text evidence="1">Belongs to the replication factor A protein 1 family.</text>
</comment>
<evidence type="ECO:0000313" key="8">
    <source>
        <dbReference type="Proteomes" id="UP000824469"/>
    </source>
</evidence>
<dbReference type="SUPFAM" id="SSF50249">
    <property type="entry name" value="Nucleic acid-binding proteins"/>
    <property type="match status" value="1"/>
</dbReference>
<dbReference type="InterPro" id="IPR012340">
    <property type="entry name" value="NA-bd_OB-fold"/>
</dbReference>
<dbReference type="Proteomes" id="UP000824469">
    <property type="component" value="Unassembled WGS sequence"/>
</dbReference>
<sequence length="99" mass="11038">ITNISMDNFFCKACPLQKGDKQCKKKVKENGNGSWLCSSCNRQVQKYDYSYALRIDLKDPTGELQSVTAFDEIAELIMGVAASDLHILTIDEDATSEII</sequence>
<feature type="non-terminal residue" evidence="7">
    <location>
        <position position="99"/>
    </location>
</feature>
<dbReference type="InterPro" id="IPR047192">
    <property type="entry name" value="Euk_RPA1_DBD_C"/>
</dbReference>
<keyword evidence="4" id="KW-0862">Zinc</keyword>
<keyword evidence="8" id="KW-1185">Reference proteome</keyword>
<keyword evidence="5" id="KW-0238">DNA-binding</keyword>
<dbReference type="EMBL" id="JAHRHJ020000226">
    <property type="protein sequence ID" value="KAH9294316.1"/>
    <property type="molecule type" value="Genomic_DNA"/>
</dbReference>
<gene>
    <name evidence="7" type="ORF">KI387_040480</name>
</gene>
<protein>
    <recommendedName>
        <fullName evidence="6">Replication factor A C-terminal domain-containing protein</fullName>
    </recommendedName>
</protein>
<evidence type="ECO:0000256" key="3">
    <source>
        <dbReference type="ARBA" id="ARBA00022771"/>
    </source>
</evidence>
<keyword evidence="3" id="KW-0863">Zinc-finger</keyword>
<dbReference type="Pfam" id="PF08646">
    <property type="entry name" value="Rep_fac-A_C"/>
    <property type="match status" value="1"/>
</dbReference>
<evidence type="ECO:0000313" key="7">
    <source>
        <dbReference type="EMBL" id="KAH9294316.1"/>
    </source>
</evidence>
<evidence type="ECO:0000259" key="6">
    <source>
        <dbReference type="Pfam" id="PF08646"/>
    </source>
</evidence>
<dbReference type="InterPro" id="IPR013955">
    <property type="entry name" value="Rep_factor-A_C"/>
</dbReference>
<dbReference type="AlphaFoldDB" id="A0AA38C8B9"/>
<evidence type="ECO:0000256" key="2">
    <source>
        <dbReference type="ARBA" id="ARBA00022723"/>
    </source>
</evidence>